<evidence type="ECO:0000256" key="1">
    <source>
        <dbReference type="SAM" id="Coils"/>
    </source>
</evidence>
<dbReference type="AlphaFoldDB" id="A0A147GPC0"/>
<name>A0A147GPC0_9BURK</name>
<keyword evidence="1" id="KW-0175">Coiled coil</keyword>
<accession>A0A147GPC0</accession>
<keyword evidence="3" id="KW-1185">Reference proteome</keyword>
<dbReference type="Proteomes" id="UP000072741">
    <property type="component" value="Unassembled WGS sequence"/>
</dbReference>
<gene>
    <name evidence="2" type="ORF">NS331_19475</name>
</gene>
<organism evidence="2 3">
    <name type="scientific">Pseudacidovorax intermedius</name>
    <dbReference type="NCBI Taxonomy" id="433924"/>
    <lineage>
        <taxon>Bacteria</taxon>
        <taxon>Pseudomonadati</taxon>
        <taxon>Pseudomonadota</taxon>
        <taxon>Betaproteobacteria</taxon>
        <taxon>Burkholderiales</taxon>
        <taxon>Comamonadaceae</taxon>
        <taxon>Pseudacidovorax</taxon>
    </lineage>
</organism>
<evidence type="ECO:0000313" key="3">
    <source>
        <dbReference type="Proteomes" id="UP000072741"/>
    </source>
</evidence>
<feature type="coiled-coil region" evidence="1">
    <location>
        <begin position="104"/>
        <end position="131"/>
    </location>
</feature>
<reference evidence="2 3" key="1">
    <citation type="journal article" date="2016" name="Front. Microbiol.">
        <title>Genomic Resource of Rice Seed Associated Bacteria.</title>
        <authorList>
            <person name="Midha S."/>
            <person name="Bansal K."/>
            <person name="Sharma S."/>
            <person name="Kumar N."/>
            <person name="Patil P.P."/>
            <person name="Chaudhry V."/>
            <person name="Patil P.B."/>
        </authorList>
    </citation>
    <scope>NUCLEOTIDE SEQUENCE [LARGE SCALE GENOMIC DNA]</scope>
    <source>
        <strain evidence="2 3">NS331</strain>
    </source>
</reference>
<sequence>MSSLEDQAELPLARKPNPVRFPAELVRSKKTAAAAFTLACDASGLEDKEIYLALGIDAGYFSNIKKGKATLQADKVKDFCQLVENTIYVEWHAYQVGHALVLLKSEAERRAEVEKKRADDAEMKLRVLMEALAGRMAS</sequence>
<evidence type="ECO:0000313" key="2">
    <source>
        <dbReference type="EMBL" id="KTT15842.1"/>
    </source>
</evidence>
<comment type="caution">
    <text evidence="2">The sequence shown here is derived from an EMBL/GenBank/DDBJ whole genome shotgun (WGS) entry which is preliminary data.</text>
</comment>
<protein>
    <submittedName>
        <fullName evidence="2">Uncharacterized protein</fullName>
    </submittedName>
</protein>
<proteinExistence type="predicted"/>
<dbReference type="EMBL" id="LDSL01000132">
    <property type="protein sequence ID" value="KTT15842.1"/>
    <property type="molecule type" value="Genomic_DNA"/>
</dbReference>
<dbReference type="OrthoDB" id="8909703at2"/>
<dbReference type="PATRIC" id="fig|433924.3.peg.913"/>
<dbReference type="RefSeq" id="WP_058643609.1">
    <property type="nucleotide sequence ID" value="NZ_LDSL01000132.1"/>
</dbReference>